<protein>
    <submittedName>
        <fullName evidence="1">Uncharacterized protein</fullName>
    </submittedName>
</protein>
<accession>A0AAD3UAL1</accession>
<organism evidence="1 2">
    <name type="scientific">Aeromonas hydrophila</name>
    <dbReference type="NCBI Taxonomy" id="644"/>
    <lineage>
        <taxon>Bacteria</taxon>
        <taxon>Pseudomonadati</taxon>
        <taxon>Pseudomonadota</taxon>
        <taxon>Gammaproteobacteria</taxon>
        <taxon>Aeromonadales</taxon>
        <taxon>Aeromonadaceae</taxon>
        <taxon>Aeromonas</taxon>
    </lineage>
</organism>
<reference evidence="1" key="1">
    <citation type="journal article" date="2018" name="Genome Biol.">
        <title>SKESA: strategic k-mer extension for scrupulous assemblies.</title>
        <authorList>
            <person name="Souvorov A."/>
            <person name="Agarwala R."/>
            <person name="Lipman D.J."/>
        </authorList>
    </citation>
    <scope>NUCLEOTIDE SEQUENCE</scope>
    <source>
        <strain evidence="1">OLC2673_Aeromonas</strain>
    </source>
</reference>
<comment type="caution">
    <text evidence="1">The sequence shown here is derived from an EMBL/GenBank/DDBJ whole genome shotgun (WGS) entry which is preliminary data.</text>
</comment>
<dbReference type="Pfam" id="PF15593">
    <property type="entry name" value="Imm42"/>
    <property type="match status" value="1"/>
</dbReference>
<dbReference type="EMBL" id="DACTUL010000012">
    <property type="protein sequence ID" value="HAT6344236.1"/>
    <property type="molecule type" value="Genomic_DNA"/>
</dbReference>
<evidence type="ECO:0000313" key="2">
    <source>
        <dbReference type="Proteomes" id="UP000859505"/>
    </source>
</evidence>
<dbReference type="InterPro" id="IPR028958">
    <property type="entry name" value="Imm42"/>
</dbReference>
<sequence>MSPPEVADAGFYLFYYLGSNESEFLIYSSDYGDTAKKTILNKGTVSRVLDELLYK</sequence>
<gene>
    <name evidence="1" type="ORF">JAJ28_001959</name>
</gene>
<dbReference type="RefSeq" id="WP_408791389.1">
    <property type="nucleotide sequence ID" value="NZ_JBGWTT010000011.1"/>
</dbReference>
<evidence type="ECO:0000313" key="1">
    <source>
        <dbReference type="EMBL" id="HAT6344236.1"/>
    </source>
</evidence>
<proteinExistence type="predicted"/>
<reference evidence="1" key="2">
    <citation type="submission" date="2020-01" db="EMBL/GenBank/DDBJ databases">
        <authorList>
            <consortium name="NCBI Pathogen Detection Project"/>
        </authorList>
    </citation>
    <scope>NUCLEOTIDE SEQUENCE</scope>
    <source>
        <strain evidence="1">OLC2673_Aeromonas</strain>
    </source>
</reference>
<name>A0AAD3UAL1_AERHY</name>
<dbReference type="AlphaFoldDB" id="A0AAD3UAL1"/>
<dbReference type="Proteomes" id="UP000859505">
    <property type="component" value="Unassembled WGS sequence"/>
</dbReference>